<feature type="region of interest" description="Disordered" evidence="2">
    <location>
        <begin position="118"/>
        <end position="142"/>
    </location>
</feature>
<sequence length="209" mass="22810">MKHRSHLDSSIEFIGKLLFGLNNGPSVLRAKPSRGIPLVDDWDFLKSMVRVFEKECGTLTQYGMKHMRAFANICNKDIPLSVMQEACVAACCGHNSGERGFLSRLDIFQVQASDLSGSSLENSPHSFRDDQTQANSTNEGIDSTHVLNDPQIEVLDSAQVQNELANEILDDAQQNESANEILAGTCEQSDVEENAGVGPSADVNQSRGQ</sequence>
<evidence type="ECO:0000313" key="5">
    <source>
        <dbReference type="Proteomes" id="UP000596660"/>
    </source>
</evidence>
<feature type="compositionally biased region" description="Polar residues" evidence="2">
    <location>
        <begin position="132"/>
        <end position="141"/>
    </location>
</feature>
<dbReference type="CDD" id="cd21115">
    <property type="entry name" value="legumain_C"/>
    <property type="match status" value="1"/>
</dbReference>
<dbReference type="InterPro" id="IPR046427">
    <property type="entry name" value="Legumain_prodom_sf"/>
</dbReference>
<keyword evidence="5" id="KW-1185">Reference proteome</keyword>
<dbReference type="GO" id="GO:0006624">
    <property type="term" value="P:vacuolar protein processing"/>
    <property type="evidence" value="ECO:0007669"/>
    <property type="project" value="TreeGrafter"/>
</dbReference>
<dbReference type="EnsemblPlants" id="AUR62023836-RA">
    <property type="protein sequence ID" value="AUR62023836-RA:cds"/>
    <property type="gene ID" value="AUR62023836"/>
</dbReference>
<evidence type="ECO:0000256" key="2">
    <source>
        <dbReference type="SAM" id="MobiDB-lite"/>
    </source>
</evidence>
<protein>
    <recommendedName>
        <fullName evidence="3">Legumain prodomain domain-containing protein</fullName>
    </recommendedName>
</protein>
<dbReference type="Gene3D" id="1.10.132.130">
    <property type="match status" value="1"/>
</dbReference>
<organism evidence="4 5">
    <name type="scientific">Chenopodium quinoa</name>
    <name type="common">Quinoa</name>
    <dbReference type="NCBI Taxonomy" id="63459"/>
    <lineage>
        <taxon>Eukaryota</taxon>
        <taxon>Viridiplantae</taxon>
        <taxon>Streptophyta</taxon>
        <taxon>Embryophyta</taxon>
        <taxon>Tracheophyta</taxon>
        <taxon>Spermatophyta</taxon>
        <taxon>Magnoliopsida</taxon>
        <taxon>eudicotyledons</taxon>
        <taxon>Gunneridae</taxon>
        <taxon>Pentapetalae</taxon>
        <taxon>Caryophyllales</taxon>
        <taxon>Chenopodiaceae</taxon>
        <taxon>Chenopodioideae</taxon>
        <taxon>Atripliceae</taxon>
        <taxon>Chenopodium</taxon>
    </lineage>
</organism>
<dbReference type="InterPro" id="IPR048501">
    <property type="entry name" value="Legum_prodom"/>
</dbReference>
<accession>A0A803M5W3</accession>
<reference evidence="4" key="1">
    <citation type="journal article" date="2017" name="Nature">
        <title>The genome of Chenopodium quinoa.</title>
        <authorList>
            <person name="Jarvis D.E."/>
            <person name="Ho Y.S."/>
            <person name="Lightfoot D.J."/>
            <person name="Schmoeckel S.M."/>
            <person name="Li B."/>
            <person name="Borm T.J.A."/>
            <person name="Ohyanagi H."/>
            <person name="Mineta K."/>
            <person name="Michell C.T."/>
            <person name="Saber N."/>
            <person name="Kharbatia N.M."/>
            <person name="Rupper R.R."/>
            <person name="Sharp A.R."/>
            <person name="Dally N."/>
            <person name="Boughton B.A."/>
            <person name="Woo Y.H."/>
            <person name="Gao G."/>
            <person name="Schijlen E.G.W.M."/>
            <person name="Guo X."/>
            <person name="Momin A.A."/>
            <person name="Negrao S."/>
            <person name="Al-Babili S."/>
            <person name="Gehring C."/>
            <person name="Roessner U."/>
            <person name="Jung C."/>
            <person name="Murphy K."/>
            <person name="Arold S.T."/>
            <person name="Gojobori T."/>
            <person name="van der Linden C.G."/>
            <person name="van Loo E.N."/>
            <person name="Jellen E.N."/>
            <person name="Maughan P.J."/>
            <person name="Tester M."/>
        </authorList>
    </citation>
    <scope>NUCLEOTIDE SEQUENCE [LARGE SCALE GENOMIC DNA]</scope>
    <source>
        <strain evidence="4">cv. PI 614886</strain>
    </source>
</reference>
<reference evidence="4" key="2">
    <citation type="submission" date="2021-03" db="UniProtKB">
        <authorList>
            <consortium name="EnsemblPlants"/>
        </authorList>
    </citation>
    <scope>IDENTIFICATION</scope>
</reference>
<feature type="region of interest" description="Disordered" evidence="2">
    <location>
        <begin position="188"/>
        <end position="209"/>
    </location>
</feature>
<proteinExistence type="inferred from homology"/>
<dbReference type="Gramene" id="AUR62023836-RA">
    <property type="protein sequence ID" value="AUR62023836-RA:cds"/>
    <property type="gene ID" value="AUR62023836"/>
</dbReference>
<dbReference type="GO" id="GO:0051603">
    <property type="term" value="P:proteolysis involved in protein catabolic process"/>
    <property type="evidence" value="ECO:0007669"/>
    <property type="project" value="TreeGrafter"/>
</dbReference>
<evidence type="ECO:0000313" key="4">
    <source>
        <dbReference type="EnsemblPlants" id="AUR62023836-RA:cds"/>
    </source>
</evidence>
<dbReference type="AlphaFoldDB" id="A0A803M5W3"/>
<feature type="domain" description="Legumain prodomain" evidence="3">
    <location>
        <begin position="1"/>
        <end position="91"/>
    </location>
</feature>
<name>A0A803M5W3_CHEQI</name>
<dbReference type="InterPro" id="IPR001096">
    <property type="entry name" value="Peptidase_C13"/>
</dbReference>
<evidence type="ECO:0000256" key="1">
    <source>
        <dbReference type="ARBA" id="ARBA00009941"/>
    </source>
</evidence>
<evidence type="ECO:0000259" key="3">
    <source>
        <dbReference type="Pfam" id="PF20985"/>
    </source>
</evidence>
<dbReference type="GO" id="GO:0005773">
    <property type="term" value="C:vacuole"/>
    <property type="evidence" value="ECO:0007669"/>
    <property type="project" value="GOC"/>
</dbReference>
<dbReference type="Proteomes" id="UP000596660">
    <property type="component" value="Unplaced"/>
</dbReference>
<comment type="similarity">
    <text evidence="1">Belongs to the peptidase C13 family.</text>
</comment>
<dbReference type="GO" id="GO:0004197">
    <property type="term" value="F:cysteine-type endopeptidase activity"/>
    <property type="evidence" value="ECO:0007669"/>
    <property type="project" value="TreeGrafter"/>
</dbReference>
<dbReference type="PANTHER" id="PTHR12000">
    <property type="entry name" value="HEMOGLOBINASE FAMILY MEMBER"/>
    <property type="match status" value="1"/>
</dbReference>
<dbReference type="Pfam" id="PF20985">
    <property type="entry name" value="Legum_prodom"/>
    <property type="match status" value="1"/>
</dbReference>
<dbReference type="FunFam" id="1.10.132.130:FF:000001">
    <property type="entry name" value="Vacuolar-processing enzyme beta-isozyme"/>
    <property type="match status" value="1"/>
</dbReference>
<dbReference type="PANTHER" id="PTHR12000:SF42">
    <property type="entry name" value="LEGUMAIN"/>
    <property type="match status" value="1"/>
</dbReference>